<dbReference type="SUPFAM" id="SSF160719">
    <property type="entry name" value="gpW/gp25-like"/>
    <property type="match status" value="1"/>
</dbReference>
<accession>A0ABV9C347</accession>
<evidence type="ECO:0000313" key="2">
    <source>
        <dbReference type="EMBL" id="MFC4527112.1"/>
    </source>
</evidence>
<name>A0ABV9C347_9GAMM</name>
<dbReference type="Pfam" id="PF04965">
    <property type="entry name" value="GPW_gp25"/>
    <property type="match status" value="1"/>
</dbReference>
<proteinExistence type="predicted"/>
<comment type="caution">
    <text evidence="2">The sequence shown here is derived from an EMBL/GenBank/DDBJ whole genome shotgun (WGS) entry which is preliminary data.</text>
</comment>
<protein>
    <submittedName>
        <fullName evidence="2">GPW/gp25 family protein</fullName>
    </submittedName>
</protein>
<feature type="domain" description="IraD/Gp25-like" evidence="1">
    <location>
        <begin position="20"/>
        <end position="107"/>
    </location>
</feature>
<dbReference type="Gene3D" id="3.10.450.40">
    <property type="match status" value="1"/>
</dbReference>
<gene>
    <name evidence="2" type="ORF">ACFO5W_10765</name>
</gene>
<evidence type="ECO:0000313" key="3">
    <source>
        <dbReference type="Proteomes" id="UP001595961"/>
    </source>
</evidence>
<dbReference type="Proteomes" id="UP001595961">
    <property type="component" value="Unassembled WGS sequence"/>
</dbReference>
<dbReference type="RefSeq" id="WP_266149021.1">
    <property type="nucleotide sequence ID" value="NZ_CP064028.1"/>
</dbReference>
<dbReference type="InterPro" id="IPR007048">
    <property type="entry name" value="IraD/Gp25-like"/>
</dbReference>
<keyword evidence="3" id="KW-1185">Reference proteome</keyword>
<sequence>MNIAFPYQLDTSGHTAQVDVSQHVADMIEQILFTSPGERVNRPTFGSGTAQLVFAPNSDVLAMAQQNVIQASLQMWLSDLIRVQSVTAVADDATLQITVVYTLLQTQQQQTQQFVYGSGPGPSP</sequence>
<reference evidence="3" key="1">
    <citation type="journal article" date="2019" name="Int. J. Syst. Evol. Microbiol.">
        <title>The Global Catalogue of Microorganisms (GCM) 10K type strain sequencing project: providing services to taxonomists for standard genome sequencing and annotation.</title>
        <authorList>
            <consortium name="The Broad Institute Genomics Platform"/>
            <consortium name="The Broad Institute Genome Sequencing Center for Infectious Disease"/>
            <person name="Wu L."/>
            <person name="Ma J."/>
        </authorList>
    </citation>
    <scope>NUCLEOTIDE SEQUENCE [LARGE SCALE GENOMIC DNA]</scope>
    <source>
        <strain evidence="3">CCM 4481</strain>
    </source>
</reference>
<organism evidence="2 3">
    <name type="scientific">Dyella halodurans</name>
    <dbReference type="NCBI Taxonomy" id="1920171"/>
    <lineage>
        <taxon>Bacteria</taxon>
        <taxon>Pseudomonadati</taxon>
        <taxon>Pseudomonadota</taxon>
        <taxon>Gammaproteobacteria</taxon>
        <taxon>Lysobacterales</taxon>
        <taxon>Rhodanobacteraceae</taxon>
        <taxon>Dyella</taxon>
    </lineage>
</organism>
<dbReference type="EMBL" id="JBHSGA010000017">
    <property type="protein sequence ID" value="MFC4527112.1"/>
    <property type="molecule type" value="Genomic_DNA"/>
</dbReference>
<evidence type="ECO:0000259" key="1">
    <source>
        <dbReference type="Pfam" id="PF04965"/>
    </source>
</evidence>